<evidence type="ECO:0000259" key="5">
    <source>
        <dbReference type="PROSITE" id="PS50097"/>
    </source>
</evidence>
<dbReference type="PROSITE" id="PS50097">
    <property type="entry name" value="BTB"/>
    <property type="match status" value="1"/>
</dbReference>
<accession>A0A8S1CH35</accession>
<dbReference type="Gene3D" id="3.30.710.10">
    <property type="entry name" value="Potassium Channel Kv1.1, Chain A"/>
    <property type="match status" value="1"/>
</dbReference>
<reference evidence="6 7" key="1">
    <citation type="submission" date="2020-04" db="EMBL/GenBank/DDBJ databases">
        <authorList>
            <person name="Alioto T."/>
            <person name="Alioto T."/>
            <person name="Gomez Garrido J."/>
        </authorList>
    </citation>
    <scope>NUCLEOTIDE SEQUENCE [LARGE SCALE GENOMIC DNA]</scope>
</reference>
<evidence type="ECO:0000313" key="7">
    <source>
        <dbReference type="Proteomes" id="UP000494165"/>
    </source>
</evidence>
<dbReference type="SMART" id="SM00225">
    <property type="entry name" value="BTB"/>
    <property type="match status" value="1"/>
</dbReference>
<evidence type="ECO:0000313" key="6">
    <source>
        <dbReference type="EMBL" id="CAB3368850.1"/>
    </source>
</evidence>
<evidence type="ECO:0000256" key="4">
    <source>
        <dbReference type="SAM" id="SignalP"/>
    </source>
</evidence>
<proteinExistence type="predicted"/>
<protein>
    <recommendedName>
        <fullName evidence="5">BTB domain-containing protein</fullName>
    </recommendedName>
</protein>
<dbReference type="GO" id="GO:0005634">
    <property type="term" value="C:nucleus"/>
    <property type="evidence" value="ECO:0007669"/>
    <property type="project" value="UniProtKB-SubCell"/>
</dbReference>
<name>A0A8S1CH35_9INSE</name>
<organism evidence="6 7">
    <name type="scientific">Cloeon dipterum</name>
    <dbReference type="NCBI Taxonomy" id="197152"/>
    <lineage>
        <taxon>Eukaryota</taxon>
        <taxon>Metazoa</taxon>
        <taxon>Ecdysozoa</taxon>
        <taxon>Arthropoda</taxon>
        <taxon>Hexapoda</taxon>
        <taxon>Insecta</taxon>
        <taxon>Pterygota</taxon>
        <taxon>Palaeoptera</taxon>
        <taxon>Ephemeroptera</taxon>
        <taxon>Pisciforma</taxon>
        <taxon>Baetidae</taxon>
        <taxon>Cloeon</taxon>
    </lineage>
</organism>
<dbReference type="InterPro" id="IPR011333">
    <property type="entry name" value="SKP1/BTB/POZ_sf"/>
</dbReference>
<dbReference type="Pfam" id="PF00651">
    <property type="entry name" value="BTB"/>
    <property type="match status" value="1"/>
</dbReference>
<keyword evidence="2" id="KW-0539">Nucleus</keyword>
<dbReference type="PANTHER" id="PTHR23110">
    <property type="entry name" value="BTB DOMAIN TRANSCRIPTION FACTOR"/>
    <property type="match status" value="1"/>
</dbReference>
<feature type="region of interest" description="Disordered" evidence="3">
    <location>
        <begin position="169"/>
        <end position="208"/>
    </location>
</feature>
<dbReference type="Proteomes" id="UP000494165">
    <property type="component" value="Unassembled WGS sequence"/>
</dbReference>
<evidence type="ECO:0000256" key="2">
    <source>
        <dbReference type="ARBA" id="ARBA00023242"/>
    </source>
</evidence>
<keyword evidence="4" id="KW-0732">Signal</keyword>
<dbReference type="CDD" id="cd18315">
    <property type="entry name" value="BTB_POZ_BAB-like"/>
    <property type="match status" value="1"/>
</dbReference>
<evidence type="ECO:0000256" key="3">
    <source>
        <dbReference type="SAM" id="MobiDB-lite"/>
    </source>
</evidence>
<dbReference type="EMBL" id="CADEPI010000040">
    <property type="protein sequence ID" value="CAB3368850.1"/>
    <property type="molecule type" value="Genomic_DNA"/>
</dbReference>
<comment type="subcellular location">
    <subcellularLocation>
        <location evidence="1">Nucleus</location>
    </subcellularLocation>
</comment>
<evidence type="ECO:0000256" key="1">
    <source>
        <dbReference type="ARBA" id="ARBA00004123"/>
    </source>
</evidence>
<feature type="chain" id="PRO_5035822363" description="BTB domain-containing protein" evidence="4">
    <location>
        <begin position="20"/>
        <end position="437"/>
    </location>
</feature>
<dbReference type="InterPro" id="IPR000210">
    <property type="entry name" value="BTB/POZ_dom"/>
</dbReference>
<comment type="caution">
    <text evidence="6">The sequence shown here is derived from an EMBL/GenBank/DDBJ whole genome shotgun (WGS) entry which is preliminary data.</text>
</comment>
<dbReference type="PANTHER" id="PTHR23110:SF108">
    <property type="entry name" value="LD19131P"/>
    <property type="match status" value="1"/>
</dbReference>
<dbReference type="OrthoDB" id="7956040at2759"/>
<feature type="domain" description="BTB" evidence="5">
    <location>
        <begin position="68"/>
        <end position="133"/>
    </location>
</feature>
<sequence length="437" mass="49345">MCFVMLRWLFSTISDFVESKGINCAPRECNRRKIKMGSSSQQFCVRWNSYQSNLQNVFPKLLVNENFVDVTLACEGQMVKCHKVVLSACSTYFEQLLSQNPCQHPIIFMKDMRFWEVRALVDFMYRGEVNVTQEELNSLLRAAEALQIRGLYGNEQQKVAAAVTKATEKNLNDDESHPDNITPSVSVNMTTEEKSSPDASQQDTSHEQMVKLEEDISLMEEQSVSDLEDVSHDDYTTSQEFESFVGDQHYPPPRGTPQAGPSGMTMTPTSMTPCMNTSTLDDGAELLESTWEEDADACEIKFSRSVAWSEDSKELQLEQKKLAMDLVEKGISYRRVASLTNIPKSTIYSYVMRKREASGKVTGTVPGPAPRNPDKVVSNIKKATVTKKVKRPLQQIRPAYQDNIVYAQDNIVYAQDNIVYANTEPEMPELTPNDTDL</sequence>
<dbReference type="AlphaFoldDB" id="A0A8S1CH35"/>
<dbReference type="InterPro" id="IPR051095">
    <property type="entry name" value="Dros_DevTransReg"/>
</dbReference>
<feature type="signal peptide" evidence="4">
    <location>
        <begin position="1"/>
        <end position="19"/>
    </location>
</feature>
<dbReference type="GO" id="GO:0006357">
    <property type="term" value="P:regulation of transcription by RNA polymerase II"/>
    <property type="evidence" value="ECO:0007669"/>
    <property type="project" value="TreeGrafter"/>
</dbReference>
<dbReference type="SUPFAM" id="SSF54695">
    <property type="entry name" value="POZ domain"/>
    <property type="match status" value="1"/>
</dbReference>
<keyword evidence="7" id="KW-1185">Reference proteome</keyword>
<gene>
    <name evidence="6" type="ORF">CLODIP_2_CD02742</name>
</gene>
<feature type="compositionally biased region" description="Basic and acidic residues" evidence="3">
    <location>
        <begin position="169"/>
        <end position="178"/>
    </location>
</feature>
<feature type="compositionally biased region" description="Polar residues" evidence="3">
    <location>
        <begin position="179"/>
        <end position="190"/>
    </location>
</feature>